<comment type="caution">
    <text evidence="3">The sequence shown here is derived from an EMBL/GenBank/DDBJ whole genome shotgun (WGS) entry which is preliminary data.</text>
</comment>
<accession>A0AAN7DYF7</accession>
<feature type="disulfide bond" evidence="2">
    <location>
        <begin position="10"/>
        <end position="85"/>
    </location>
</feature>
<gene>
    <name evidence="3" type="ORF">RGQ29_007778</name>
</gene>
<sequence length="103" mass="11017">MAFSPTTHECTSTDCTGDLNGLCLKELKVPGGSNNPCTVFKTDEYCCTSRTPESCKPRNYSIIFKGACPGAVSYSYDAKLNTCTCPSGNSYKVVFCPSTSSLN</sequence>
<dbReference type="InterPro" id="IPR037176">
    <property type="entry name" value="Osmotin/thaumatin-like_sf"/>
</dbReference>
<feature type="disulfide bond" evidence="2">
    <location>
        <begin position="37"/>
        <end position="46"/>
    </location>
</feature>
<dbReference type="EMBL" id="JAXUIC010000012">
    <property type="protein sequence ID" value="KAK4558150.1"/>
    <property type="molecule type" value="Genomic_DNA"/>
</dbReference>
<dbReference type="PROSITE" id="PS51367">
    <property type="entry name" value="THAUMATIN_2"/>
    <property type="match status" value="1"/>
</dbReference>
<dbReference type="InterPro" id="IPR001938">
    <property type="entry name" value="Thaumatin"/>
</dbReference>
<dbReference type="SUPFAM" id="SSF49870">
    <property type="entry name" value="Osmotin, thaumatin-like protein"/>
    <property type="match status" value="1"/>
</dbReference>
<dbReference type="Pfam" id="PF00314">
    <property type="entry name" value="Thaumatin"/>
    <property type="match status" value="1"/>
</dbReference>
<feature type="disulfide bond" evidence="2">
    <location>
        <begin position="15"/>
        <end position="68"/>
    </location>
</feature>
<dbReference type="PIRSF" id="PIRSF002703">
    <property type="entry name" value="Thaumatin"/>
    <property type="match status" value="1"/>
</dbReference>
<feature type="disulfide bond" evidence="2">
    <location>
        <begin position="47"/>
        <end position="55"/>
    </location>
</feature>
<evidence type="ECO:0000256" key="2">
    <source>
        <dbReference type="PIRSR" id="PIRSR002703-1"/>
    </source>
</evidence>
<evidence type="ECO:0000313" key="3">
    <source>
        <dbReference type="EMBL" id="KAK4558150.1"/>
    </source>
</evidence>
<keyword evidence="2" id="KW-1015">Disulfide bond</keyword>
<dbReference type="Proteomes" id="UP001324115">
    <property type="component" value="Unassembled WGS sequence"/>
</dbReference>
<dbReference type="PANTHER" id="PTHR31048">
    <property type="entry name" value="OS03G0233200 PROTEIN"/>
    <property type="match status" value="1"/>
</dbReference>
<proteinExistence type="inferred from homology"/>
<protein>
    <submittedName>
        <fullName evidence="3">Uncharacterized protein</fullName>
    </submittedName>
</protein>
<organism evidence="3 4">
    <name type="scientific">Quercus rubra</name>
    <name type="common">Northern red oak</name>
    <name type="synonym">Quercus borealis</name>
    <dbReference type="NCBI Taxonomy" id="3512"/>
    <lineage>
        <taxon>Eukaryota</taxon>
        <taxon>Viridiplantae</taxon>
        <taxon>Streptophyta</taxon>
        <taxon>Embryophyta</taxon>
        <taxon>Tracheophyta</taxon>
        <taxon>Spermatophyta</taxon>
        <taxon>Magnoliopsida</taxon>
        <taxon>eudicotyledons</taxon>
        <taxon>Gunneridae</taxon>
        <taxon>Pentapetalae</taxon>
        <taxon>rosids</taxon>
        <taxon>fabids</taxon>
        <taxon>Fagales</taxon>
        <taxon>Fagaceae</taxon>
        <taxon>Quercus</taxon>
    </lineage>
</organism>
<evidence type="ECO:0000256" key="1">
    <source>
        <dbReference type="ARBA" id="ARBA00010607"/>
    </source>
</evidence>
<dbReference type="Gene3D" id="2.60.110.10">
    <property type="entry name" value="Thaumatin"/>
    <property type="match status" value="1"/>
</dbReference>
<keyword evidence="4" id="KW-1185">Reference proteome</keyword>
<dbReference type="AlphaFoldDB" id="A0AAN7DYF7"/>
<name>A0AAN7DYF7_QUERU</name>
<comment type="similarity">
    <text evidence="1">Belongs to the thaumatin family.</text>
</comment>
<dbReference type="SMART" id="SM00205">
    <property type="entry name" value="THN"/>
    <property type="match status" value="1"/>
</dbReference>
<evidence type="ECO:0000313" key="4">
    <source>
        <dbReference type="Proteomes" id="UP001324115"/>
    </source>
</evidence>
<reference evidence="3 4" key="1">
    <citation type="journal article" date="2023" name="G3 (Bethesda)">
        <title>A haplotype-resolved chromosome-scale genome for Quercus rubra L. provides insights into the genetics of adaptive traits for red oak species.</title>
        <authorList>
            <person name="Kapoor B."/>
            <person name="Jenkins J."/>
            <person name="Schmutz J."/>
            <person name="Zhebentyayeva T."/>
            <person name="Kuelheim C."/>
            <person name="Coggeshall M."/>
            <person name="Heim C."/>
            <person name="Lasky J.R."/>
            <person name="Leites L."/>
            <person name="Islam-Faridi N."/>
            <person name="Romero-Severson J."/>
            <person name="DeLeo V.L."/>
            <person name="Lucas S.M."/>
            <person name="Lazic D."/>
            <person name="Gailing O."/>
            <person name="Carlson J."/>
            <person name="Staton M."/>
        </authorList>
    </citation>
    <scope>NUCLEOTIDE SEQUENCE [LARGE SCALE GENOMIC DNA]</scope>
    <source>
        <strain evidence="3">Pseudo-F2</strain>
    </source>
</reference>